<feature type="non-terminal residue" evidence="2">
    <location>
        <position position="1"/>
    </location>
</feature>
<dbReference type="AlphaFoldDB" id="A0A371EPL3"/>
<feature type="domain" description="Retroviral polymerase SH3-like" evidence="1">
    <location>
        <begin position="252"/>
        <end position="297"/>
    </location>
</feature>
<keyword evidence="3" id="KW-1185">Reference proteome</keyword>
<comment type="caution">
    <text evidence="2">The sequence shown here is derived from an EMBL/GenBank/DDBJ whole genome shotgun (WGS) entry which is preliminary data.</text>
</comment>
<dbReference type="OrthoDB" id="1919845at2759"/>
<organism evidence="2 3">
    <name type="scientific">Mucuna pruriens</name>
    <name type="common">Velvet bean</name>
    <name type="synonym">Dolichos pruriens</name>
    <dbReference type="NCBI Taxonomy" id="157652"/>
    <lineage>
        <taxon>Eukaryota</taxon>
        <taxon>Viridiplantae</taxon>
        <taxon>Streptophyta</taxon>
        <taxon>Embryophyta</taxon>
        <taxon>Tracheophyta</taxon>
        <taxon>Spermatophyta</taxon>
        <taxon>Magnoliopsida</taxon>
        <taxon>eudicotyledons</taxon>
        <taxon>Gunneridae</taxon>
        <taxon>Pentapetalae</taxon>
        <taxon>rosids</taxon>
        <taxon>fabids</taxon>
        <taxon>Fabales</taxon>
        <taxon>Fabaceae</taxon>
        <taxon>Papilionoideae</taxon>
        <taxon>50 kb inversion clade</taxon>
        <taxon>NPAAA clade</taxon>
        <taxon>indigoferoid/millettioid clade</taxon>
        <taxon>Phaseoleae</taxon>
        <taxon>Mucuna</taxon>
    </lineage>
</organism>
<dbReference type="InterPro" id="IPR057670">
    <property type="entry name" value="SH3_retrovirus"/>
</dbReference>
<name>A0A371EPL3_MUCPR</name>
<reference evidence="2" key="1">
    <citation type="submission" date="2018-05" db="EMBL/GenBank/DDBJ databases">
        <title>Draft genome of Mucuna pruriens seed.</title>
        <authorList>
            <person name="Nnadi N.E."/>
            <person name="Vos R."/>
            <person name="Hasami M.H."/>
            <person name="Devisetty U.K."/>
            <person name="Aguiy J.C."/>
        </authorList>
    </citation>
    <scope>NUCLEOTIDE SEQUENCE [LARGE SCALE GENOMIC DNA]</scope>
    <source>
        <strain evidence="2">JCA_2017</strain>
    </source>
</reference>
<dbReference type="Pfam" id="PF25597">
    <property type="entry name" value="SH3_retrovirus"/>
    <property type="match status" value="1"/>
</dbReference>
<evidence type="ECO:0000313" key="2">
    <source>
        <dbReference type="EMBL" id="RDX67998.1"/>
    </source>
</evidence>
<dbReference type="SUPFAM" id="SSF53098">
    <property type="entry name" value="Ribonuclease H-like"/>
    <property type="match status" value="1"/>
</dbReference>
<dbReference type="PANTHER" id="PTHR42648">
    <property type="entry name" value="TRANSPOSASE, PUTATIVE-RELATED"/>
    <property type="match status" value="1"/>
</dbReference>
<dbReference type="InterPro" id="IPR039537">
    <property type="entry name" value="Retrotran_Ty1/copia-like"/>
</dbReference>
<evidence type="ECO:0000313" key="3">
    <source>
        <dbReference type="Proteomes" id="UP000257109"/>
    </source>
</evidence>
<gene>
    <name evidence="2" type="ORF">CR513_53066</name>
</gene>
<dbReference type="InterPro" id="IPR012337">
    <property type="entry name" value="RNaseH-like_sf"/>
</dbReference>
<dbReference type="PANTHER" id="PTHR42648:SF31">
    <property type="entry name" value="RNA-DIRECTED DNA POLYMERASE"/>
    <property type="match status" value="1"/>
</dbReference>
<protein>
    <recommendedName>
        <fullName evidence="1">Retroviral polymerase SH3-like domain-containing protein</fullName>
    </recommendedName>
</protein>
<sequence length="347" mass="40258">MYRPLKTLLVSKCKNFGCWTRASNRMTRISSLLTEVDELICNLISVSQLIHDSNYTVTFSNKLCGTRLYFEDSGMGEQVHGVYYFRAVTHTKQVELILSPCDTDVWGMVSLQSSSLFVFILLRMISMNKYQTRDDFDSTHNKTTEPFQLIHCDVWGSCGASNFFTIFNDFSRAIVEKSEAGNILQFVLKFYFAEHGIIHQTLMVDTPHQNGGIEWKHRHIPSERVLIYEVLFGQGPTYSDIRTFGYLCCTSNKDKFDERSGRSVFVGYPYGKKGWRLYDLENGEYFNSQDIIVRNNEEVFGRLKQYLSNCFYKISLLREKPTRFLLKQNHGLALATGVKFEDPETYW</sequence>
<dbReference type="Proteomes" id="UP000257109">
    <property type="component" value="Unassembled WGS sequence"/>
</dbReference>
<accession>A0A371EPL3</accession>
<dbReference type="EMBL" id="QJKJ01012740">
    <property type="protein sequence ID" value="RDX67998.1"/>
    <property type="molecule type" value="Genomic_DNA"/>
</dbReference>
<proteinExistence type="predicted"/>
<evidence type="ECO:0000259" key="1">
    <source>
        <dbReference type="Pfam" id="PF25597"/>
    </source>
</evidence>